<gene>
    <name evidence="1" type="ORF">TrRE_jg7144</name>
</gene>
<keyword evidence="2" id="KW-1185">Reference proteome</keyword>
<dbReference type="Proteomes" id="UP001165082">
    <property type="component" value="Unassembled WGS sequence"/>
</dbReference>
<dbReference type="EMBL" id="BRXZ01007960">
    <property type="protein sequence ID" value="GMI36951.1"/>
    <property type="molecule type" value="Genomic_DNA"/>
</dbReference>
<dbReference type="AlphaFoldDB" id="A0A9W7G9A7"/>
<organism evidence="1 2">
    <name type="scientific">Triparma retinervis</name>
    <dbReference type="NCBI Taxonomy" id="2557542"/>
    <lineage>
        <taxon>Eukaryota</taxon>
        <taxon>Sar</taxon>
        <taxon>Stramenopiles</taxon>
        <taxon>Ochrophyta</taxon>
        <taxon>Bolidophyceae</taxon>
        <taxon>Parmales</taxon>
        <taxon>Triparmaceae</taxon>
        <taxon>Triparma</taxon>
    </lineage>
</organism>
<feature type="non-terminal residue" evidence="1">
    <location>
        <position position="1"/>
    </location>
</feature>
<evidence type="ECO:0000313" key="2">
    <source>
        <dbReference type="Proteomes" id="UP001165082"/>
    </source>
</evidence>
<reference evidence="1" key="1">
    <citation type="submission" date="2022-07" db="EMBL/GenBank/DDBJ databases">
        <title>Genome analysis of Parmales, a sister group of diatoms, reveals the evolutionary specialization of diatoms from phago-mixotrophs to photoautotrophs.</title>
        <authorList>
            <person name="Ban H."/>
            <person name="Sato S."/>
            <person name="Yoshikawa S."/>
            <person name="Kazumasa Y."/>
            <person name="Nakamura Y."/>
            <person name="Ichinomiya M."/>
            <person name="Saitoh K."/>
            <person name="Sato N."/>
            <person name="Blanc-Mathieu R."/>
            <person name="Endo H."/>
            <person name="Kuwata A."/>
            <person name="Ogata H."/>
        </authorList>
    </citation>
    <scope>NUCLEOTIDE SEQUENCE</scope>
</reference>
<name>A0A9W7G9A7_9STRA</name>
<proteinExistence type="predicted"/>
<protein>
    <submittedName>
        <fullName evidence="1">Uncharacterized protein</fullName>
    </submittedName>
</protein>
<accession>A0A9W7G9A7</accession>
<sequence length="172" mass="18591">MSTLFLKGASTAVWHRPPSPPLFNSWLTFTSSILKTLPPPVTLVWDGDPVEGSAFSYMLPELLFGLRELSGSDGLKLVKEVKAYRLMGKGEELGDNLREVYESRGLGEHGVNIVETEVVDTWPSPNPYIALGWRSLNSVPSGCGNVKVVCLGGGPTVQNEFKRAEEGGVAST</sequence>
<comment type="caution">
    <text evidence="1">The sequence shown here is derived from an EMBL/GenBank/DDBJ whole genome shotgun (WGS) entry which is preliminary data.</text>
</comment>
<evidence type="ECO:0000313" key="1">
    <source>
        <dbReference type="EMBL" id="GMI36951.1"/>
    </source>
</evidence>